<evidence type="ECO:0000313" key="1">
    <source>
        <dbReference type="EMBL" id="KAK4499652.1"/>
    </source>
</evidence>
<evidence type="ECO:0000313" key="2">
    <source>
        <dbReference type="Proteomes" id="UP001305779"/>
    </source>
</evidence>
<proteinExistence type="predicted"/>
<sequence>MDSRITGLLTEKTFKKQLKVYLDSGMEGVMAHTKKESFPAIIAETDENDCTASLLDDDDRVRVFRAIYTDREWIKANVLPRLHRQCATSKSGLAGGVKERWMHSIRVTLDYGAWVLLAFDKVNLDQWLGIALGQSPLPSRTVRCPLLRPGMLHTTAFRFTTLLGTPTSMR</sequence>
<dbReference type="Proteomes" id="UP001305779">
    <property type="component" value="Unassembled WGS sequence"/>
</dbReference>
<comment type="caution">
    <text evidence="1">The sequence shown here is derived from an EMBL/GenBank/DDBJ whole genome shotgun (WGS) entry which is preliminary data.</text>
</comment>
<protein>
    <submittedName>
        <fullName evidence="1">Uncharacterized protein</fullName>
    </submittedName>
</protein>
<keyword evidence="2" id="KW-1185">Reference proteome</keyword>
<name>A0ABR0EDT5_ZASCE</name>
<accession>A0ABR0EDT5</accession>
<gene>
    <name evidence="1" type="ORF">PRZ48_010170</name>
</gene>
<dbReference type="EMBL" id="JAXOVC010000007">
    <property type="protein sequence ID" value="KAK4499652.1"/>
    <property type="molecule type" value="Genomic_DNA"/>
</dbReference>
<reference evidence="1 2" key="1">
    <citation type="journal article" date="2023" name="G3 (Bethesda)">
        <title>A chromosome-level genome assembly of Zasmidium syzygii isolated from banana leaves.</title>
        <authorList>
            <person name="van Westerhoven A.C."/>
            <person name="Mehrabi R."/>
            <person name="Talebi R."/>
            <person name="Steentjes M.B.F."/>
            <person name="Corcolon B."/>
            <person name="Chong P.A."/>
            <person name="Kema G.H.J."/>
            <person name="Seidl M.F."/>
        </authorList>
    </citation>
    <scope>NUCLEOTIDE SEQUENCE [LARGE SCALE GENOMIC DNA]</scope>
    <source>
        <strain evidence="1 2">P124</strain>
    </source>
</reference>
<organism evidence="1 2">
    <name type="scientific">Zasmidium cellare</name>
    <name type="common">Wine cellar mold</name>
    <name type="synonym">Racodium cellare</name>
    <dbReference type="NCBI Taxonomy" id="395010"/>
    <lineage>
        <taxon>Eukaryota</taxon>
        <taxon>Fungi</taxon>
        <taxon>Dikarya</taxon>
        <taxon>Ascomycota</taxon>
        <taxon>Pezizomycotina</taxon>
        <taxon>Dothideomycetes</taxon>
        <taxon>Dothideomycetidae</taxon>
        <taxon>Mycosphaerellales</taxon>
        <taxon>Mycosphaerellaceae</taxon>
        <taxon>Zasmidium</taxon>
    </lineage>
</organism>